<dbReference type="PANTHER" id="PTHR36444">
    <property type="entry name" value="TRANSCRIPTIONAL REGULATOR PROTEIN YOBU-RELATED"/>
    <property type="match status" value="1"/>
</dbReference>
<keyword evidence="3" id="KW-1185">Reference proteome</keyword>
<reference evidence="2 3" key="2">
    <citation type="journal article" date="2016" name="Int. J. Syst. Evol. Microbiol.">
        <title>Paenibacillus bovis sp. nov., isolated from raw yak (Bos grunniens) milk.</title>
        <authorList>
            <person name="Gao C."/>
            <person name="Han J."/>
            <person name="Liu Z."/>
            <person name="Xu X."/>
            <person name="Hang F."/>
            <person name="Wu Z."/>
        </authorList>
    </citation>
    <scope>NUCLEOTIDE SEQUENCE [LARGE SCALE GENOMIC DNA]</scope>
    <source>
        <strain evidence="2 3">BD3526</strain>
    </source>
</reference>
<evidence type="ECO:0000313" key="2">
    <source>
        <dbReference type="EMBL" id="ANF96432.1"/>
    </source>
</evidence>
<dbReference type="RefSeq" id="WP_060534273.1">
    <property type="nucleotide sequence ID" value="NZ_CP013023.1"/>
</dbReference>
<evidence type="ECO:0000313" key="3">
    <source>
        <dbReference type="Proteomes" id="UP000078148"/>
    </source>
</evidence>
<dbReference type="Pfam" id="PF14526">
    <property type="entry name" value="Cass2"/>
    <property type="match status" value="1"/>
</dbReference>
<proteinExistence type="predicted"/>
<dbReference type="InterPro" id="IPR053182">
    <property type="entry name" value="YobU-like_regulator"/>
</dbReference>
<evidence type="ECO:0000259" key="1">
    <source>
        <dbReference type="Pfam" id="PF14526"/>
    </source>
</evidence>
<dbReference type="PANTHER" id="PTHR36444:SF2">
    <property type="entry name" value="TRANSCRIPTIONAL REGULATOR PROTEIN YOBU-RELATED"/>
    <property type="match status" value="1"/>
</dbReference>
<dbReference type="Gene3D" id="3.20.80.10">
    <property type="entry name" value="Regulatory factor, effector binding domain"/>
    <property type="match status" value="1"/>
</dbReference>
<dbReference type="InterPro" id="IPR011256">
    <property type="entry name" value="Reg_factor_effector_dom_sf"/>
</dbReference>
<dbReference type="OrthoDB" id="3173400at2"/>
<reference evidence="3" key="1">
    <citation type="submission" date="2015-10" db="EMBL/GenBank/DDBJ databases">
        <title>Genome of Paenibacillus bovis sp. nov.</title>
        <authorList>
            <person name="Wu Z."/>
            <person name="Gao C."/>
            <person name="Liu Z."/>
            <person name="Zheng H."/>
        </authorList>
    </citation>
    <scope>NUCLEOTIDE SEQUENCE [LARGE SCALE GENOMIC DNA]</scope>
    <source>
        <strain evidence="3">BD3526</strain>
    </source>
</reference>
<gene>
    <name evidence="2" type="ORF">AR543_10725</name>
</gene>
<feature type="domain" description="Integron-associated effector binding protein" evidence="1">
    <location>
        <begin position="18"/>
        <end position="125"/>
    </location>
</feature>
<dbReference type="STRING" id="1616788.AR543_10725"/>
<accession>A0A172ZGB6</accession>
<name>A0A172ZGB6_9BACL</name>
<protein>
    <submittedName>
        <fullName evidence="2">Transcriptional regulator</fullName>
    </submittedName>
</protein>
<dbReference type="KEGG" id="pbv:AR543_10725"/>
<sequence length="132" mass="15235">MRLQKIQSTRTNNFKDEQMLEKIQGVWQESQPHLTQQGAVYGVYHEYESDYKGDYSLTIAIETAHEDTNNLEISASAVYQVFPVDAADEQGVIKAWKKIWQLEEEGSLQRAYTLDYEKYDTDGTKAIHIALK</sequence>
<dbReference type="InterPro" id="IPR029441">
    <property type="entry name" value="Cass2"/>
</dbReference>
<dbReference type="Proteomes" id="UP000078148">
    <property type="component" value="Chromosome"/>
</dbReference>
<dbReference type="EMBL" id="CP013023">
    <property type="protein sequence ID" value="ANF96432.1"/>
    <property type="molecule type" value="Genomic_DNA"/>
</dbReference>
<organism evidence="2 3">
    <name type="scientific">Paenibacillus bovis</name>
    <dbReference type="NCBI Taxonomy" id="1616788"/>
    <lineage>
        <taxon>Bacteria</taxon>
        <taxon>Bacillati</taxon>
        <taxon>Bacillota</taxon>
        <taxon>Bacilli</taxon>
        <taxon>Bacillales</taxon>
        <taxon>Paenibacillaceae</taxon>
        <taxon>Paenibacillus</taxon>
    </lineage>
</organism>
<dbReference type="AlphaFoldDB" id="A0A172ZGB6"/>